<reference evidence="1 2" key="1">
    <citation type="journal article" date="2014" name="Nat. Genet.">
        <title>Genome sequence of the hot pepper provides insights into the evolution of pungency in Capsicum species.</title>
        <authorList>
            <person name="Kim S."/>
            <person name="Park M."/>
            <person name="Yeom S.I."/>
            <person name="Kim Y.M."/>
            <person name="Lee J.M."/>
            <person name="Lee H.A."/>
            <person name="Seo E."/>
            <person name="Choi J."/>
            <person name="Cheong K."/>
            <person name="Kim K.T."/>
            <person name="Jung K."/>
            <person name="Lee G.W."/>
            <person name="Oh S.K."/>
            <person name="Bae C."/>
            <person name="Kim S.B."/>
            <person name="Lee H.Y."/>
            <person name="Kim S.Y."/>
            <person name="Kim M.S."/>
            <person name="Kang B.C."/>
            <person name="Jo Y.D."/>
            <person name="Yang H.B."/>
            <person name="Jeong H.J."/>
            <person name="Kang W.H."/>
            <person name="Kwon J.K."/>
            <person name="Shin C."/>
            <person name="Lim J.Y."/>
            <person name="Park J.H."/>
            <person name="Huh J.H."/>
            <person name="Kim J.S."/>
            <person name="Kim B.D."/>
            <person name="Cohen O."/>
            <person name="Paran I."/>
            <person name="Suh M.C."/>
            <person name="Lee S.B."/>
            <person name="Kim Y.K."/>
            <person name="Shin Y."/>
            <person name="Noh S.J."/>
            <person name="Park J."/>
            <person name="Seo Y.S."/>
            <person name="Kwon S.Y."/>
            <person name="Kim H.A."/>
            <person name="Park J.M."/>
            <person name="Kim H.J."/>
            <person name="Choi S.B."/>
            <person name="Bosland P.W."/>
            <person name="Reeves G."/>
            <person name="Jo S.H."/>
            <person name="Lee B.W."/>
            <person name="Cho H.T."/>
            <person name="Choi H.S."/>
            <person name="Lee M.S."/>
            <person name="Yu Y."/>
            <person name="Do Choi Y."/>
            <person name="Park B.S."/>
            <person name="van Deynze A."/>
            <person name="Ashrafi H."/>
            <person name="Hill T."/>
            <person name="Kim W.T."/>
            <person name="Pai H.S."/>
            <person name="Ahn H.K."/>
            <person name="Yeam I."/>
            <person name="Giovannoni J.J."/>
            <person name="Rose J.K."/>
            <person name="Sorensen I."/>
            <person name="Lee S.J."/>
            <person name="Kim R.W."/>
            <person name="Choi I.Y."/>
            <person name="Choi B.S."/>
            <person name="Lim J.S."/>
            <person name="Lee Y.H."/>
            <person name="Choi D."/>
        </authorList>
    </citation>
    <scope>NUCLEOTIDE SEQUENCE [LARGE SCALE GENOMIC DNA]</scope>
    <source>
        <strain evidence="2">cv. CM334</strain>
    </source>
</reference>
<dbReference type="GO" id="GO:0000724">
    <property type="term" value="P:double-strand break repair via homologous recombination"/>
    <property type="evidence" value="ECO:0000318"/>
    <property type="project" value="GO_Central"/>
</dbReference>
<dbReference type="GO" id="GO:0003684">
    <property type="term" value="F:damaged DNA binding"/>
    <property type="evidence" value="ECO:0000318"/>
    <property type="project" value="GO_Central"/>
</dbReference>
<dbReference type="GO" id="GO:0043047">
    <property type="term" value="F:single-stranded telomeric DNA binding"/>
    <property type="evidence" value="ECO:0000318"/>
    <property type="project" value="GO_Central"/>
</dbReference>
<protein>
    <recommendedName>
        <fullName evidence="3">Replication factor A C-terminal domain-containing protein</fullName>
    </recommendedName>
</protein>
<reference evidence="1 2" key="2">
    <citation type="journal article" date="2017" name="Genome Biol.">
        <title>New reference genome sequences of hot pepper reveal the massive evolution of plant disease-resistance genes by retroduplication.</title>
        <authorList>
            <person name="Kim S."/>
            <person name="Park J."/>
            <person name="Yeom S.I."/>
            <person name="Kim Y.M."/>
            <person name="Seo E."/>
            <person name="Kim K.T."/>
            <person name="Kim M.S."/>
            <person name="Lee J.M."/>
            <person name="Cheong K."/>
            <person name="Shin H.S."/>
            <person name="Kim S.B."/>
            <person name="Han K."/>
            <person name="Lee J."/>
            <person name="Park M."/>
            <person name="Lee H.A."/>
            <person name="Lee H.Y."/>
            <person name="Lee Y."/>
            <person name="Oh S."/>
            <person name="Lee J.H."/>
            <person name="Choi E."/>
            <person name="Choi E."/>
            <person name="Lee S.E."/>
            <person name="Jeon J."/>
            <person name="Kim H."/>
            <person name="Choi G."/>
            <person name="Song H."/>
            <person name="Lee J."/>
            <person name="Lee S.C."/>
            <person name="Kwon J.K."/>
            <person name="Lee H.Y."/>
            <person name="Koo N."/>
            <person name="Hong Y."/>
            <person name="Kim R.W."/>
            <person name="Kang W.H."/>
            <person name="Huh J.H."/>
            <person name="Kang B.C."/>
            <person name="Yang T.J."/>
            <person name="Lee Y.H."/>
            <person name="Bennetzen J.L."/>
            <person name="Choi D."/>
        </authorList>
    </citation>
    <scope>NUCLEOTIDE SEQUENCE [LARGE SCALE GENOMIC DNA]</scope>
    <source>
        <strain evidence="2">cv. CM334</strain>
    </source>
</reference>
<dbReference type="SUPFAM" id="SSF50249">
    <property type="entry name" value="Nucleic acid-binding proteins"/>
    <property type="match status" value="1"/>
</dbReference>
<dbReference type="GO" id="GO:0005662">
    <property type="term" value="C:DNA replication factor A complex"/>
    <property type="evidence" value="ECO:0000318"/>
    <property type="project" value="GO_Central"/>
</dbReference>
<dbReference type="InterPro" id="IPR012340">
    <property type="entry name" value="NA-bd_OB-fold"/>
</dbReference>
<evidence type="ECO:0000313" key="1">
    <source>
        <dbReference type="EMBL" id="PHT87921.1"/>
    </source>
</evidence>
<comment type="caution">
    <text evidence="1">The sequence shown here is derived from an EMBL/GenBank/DDBJ whole genome shotgun (WGS) entry which is preliminary data.</text>
</comment>
<accession>A0A2G3A148</accession>
<gene>
    <name evidence="1" type="ORF">T459_10027</name>
</gene>
<dbReference type="OMA" id="MNWAKEN"/>
<evidence type="ECO:0008006" key="3">
    <source>
        <dbReference type="Google" id="ProtNLM"/>
    </source>
</evidence>
<dbReference type="AlphaFoldDB" id="A0A2G3A148"/>
<dbReference type="EMBL" id="AYRZ02000003">
    <property type="protein sequence ID" value="PHT87921.1"/>
    <property type="molecule type" value="Genomic_DNA"/>
</dbReference>
<organism evidence="1 2">
    <name type="scientific">Capsicum annuum</name>
    <name type="common">Capsicum pepper</name>
    <dbReference type="NCBI Taxonomy" id="4072"/>
    <lineage>
        <taxon>Eukaryota</taxon>
        <taxon>Viridiplantae</taxon>
        <taxon>Streptophyta</taxon>
        <taxon>Embryophyta</taxon>
        <taxon>Tracheophyta</taxon>
        <taxon>Spermatophyta</taxon>
        <taxon>Magnoliopsida</taxon>
        <taxon>eudicotyledons</taxon>
        <taxon>Gunneridae</taxon>
        <taxon>Pentapetalae</taxon>
        <taxon>asterids</taxon>
        <taxon>lamiids</taxon>
        <taxon>Solanales</taxon>
        <taxon>Solanaceae</taxon>
        <taxon>Solanoideae</taxon>
        <taxon>Capsiceae</taxon>
        <taxon>Capsicum</taxon>
    </lineage>
</organism>
<dbReference type="Proteomes" id="UP000222542">
    <property type="component" value="Unassembled WGS sequence"/>
</dbReference>
<dbReference type="GO" id="GO:0006260">
    <property type="term" value="P:DNA replication"/>
    <property type="evidence" value="ECO:0000318"/>
    <property type="project" value="GO_Central"/>
</dbReference>
<proteinExistence type="predicted"/>
<dbReference type="STRING" id="4072.A0A2G3A148"/>
<keyword evidence="2" id="KW-1185">Reference proteome</keyword>
<name>A0A2G3A148_CAPAN</name>
<dbReference type="Gramene" id="PHT87921">
    <property type="protein sequence ID" value="PHT87921"/>
    <property type="gene ID" value="T459_10027"/>
</dbReference>
<dbReference type="GO" id="GO:0006289">
    <property type="term" value="P:nucleotide-excision repair"/>
    <property type="evidence" value="ECO:0000318"/>
    <property type="project" value="GO_Central"/>
</dbReference>
<evidence type="ECO:0000313" key="2">
    <source>
        <dbReference type="Proteomes" id="UP000222542"/>
    </source>
</evidence>
<dbReference type="Gene3D" id="2.40.50.140">
    <property type="entry name" value="Nucleic acid-binding proteins"/>
    <property type="match status" value="2"/>
</dbReference>
<dbReference type="GO" id="GO:0007004">
    <property type="term" value="P:telomere maintenance via telomerase"/>
    <property type="evidence" value="ECO:0000318"/>
    <property type="project" value="GO_Central"/>
</dbReference>
<sequence>MEKEEYPVILGRNVGISSYQGLSLQTKFDTTIRIDPSYPQALELLNWVKSNKSILSGRASTVLSSRASDSFSASSTPLIVASDPHKVTFIAEMTSQTSVSWSFNVDTAMSISDDFQKFCVLECPGCNKKKCTKDGKPFDCPKCLRKMTLVPRCIFQIDLTDATGLTTTLISGAPAEKIL</sequence>
<dbReference type="GO" id="GO:0051321">
    <property type="term" value="P:meiotic cell cycle"/>
    <property type="evidence" value="ECO:0000318"/>
    <property type="project" value="GO_Central"/>
</dbReference>